<accession>A0A6A6VSK8</accession>
<name>A0A6A6VSK8_9PEZI</name>
<evidence type="ECO:0000256" key="1">
    <source>
        <dbReference type="SAM" id="MobiDB-lite"/>
    </source>
</evidence>
<reference evidence="2" key="1">
    <citation type="journal article" date="2020" name="Stud. Mycol.">
        <title>101 Dothideomycetes genomes: a test case for predicting lifestyles and emergence of pathogens.</title>
        <authorList>
            <person name="Haridas S."/>
            <person name="Albert R."/>
            <person name="Binder M."/>
            <person name="Bloem J."/>
            <person name="Labutti K."/>
            <person name="Salamov A."/>
            <person name="Andreopoulos B."/>
            <person name="Baker S."/>
            <person name="Barry K."/>
            <person name="Bills G."/>
            <person name="Bluhm B."/>
            <person name="Cannon C."/>
            <person name="Castanera R."/>
            <person name="Culley D."/>
            <person name="Daum C."/>
            <person name="Ezra D."/>
            <person name="Gonzalez J."/>
            <person name="Henrissat B."/>
            <person name="Kuo A."/>
            <person name="Liang C."/>
            <person name="Lipzen A."/>
            <person name="Lutzoni F."/>
            <person name="Magnuson J."/>
            <person name="Mondo S."/>
            <person name="Nolan M."/>
            <person name="Ohm R."/>
            <person name="Pangilinan J."/>
            <person name="Park H.-J."/>
            <person name="Ramirez L."/>
            <person name="Alfaro M."/>
            <person name="Sun H."/>
            <person name="Tritt A."/>
            <person name="Yoshinaga Y."/>
            <person name="Zwiers L.-H."/>
            <person name="Turgeon B."/>
            <person name="Goodwin S."/>
            <person name="Spatafora J."/>
            <person name="Crous P."/>
            <person name="Grigoriev I."/>
        </authorList>
    </citation>
    <scope>NUCLEOTIDE SEQUENCE</scope>
    <source>
        <strain evidence="2">CBS 121739</strain>
    </source>
</reference>
<dbReference type="GeneID" id="54489630"/>
<sequence>MSPTFSLQRPDLGTLTSEDDKITTALSTMNARLPEIKSLFLTRRFKNCAAACETLLQDTTWHKDTNNTVSQIYECYLNFYAGLSYDALARNMAHAAPSRVAVLRQAEIKYLAAEANLPQPASTPLSHYESDEGLTADDDDVSPESSVSHSTRNSINSYTSHYSAYSLNYLLHSETMSTLMRSDTMNTFDPTSRIIDHYYSSDRVPKPSPLHIRKDRPAVRLSAVSFHFPVTPTSSLGNDPFSDILTPLSAALDHPDDFAETASTFSPSEPDCEYPDEQNSHDRSGADSPTLPPSPMLAVTRPQHTTSIPQFPAPPSPPPSPLTPSANHPSRSASSSRGLNSPLPSPRTSNPRLSVNSALFAHVLAYNQTLRSFSTMLYAHIAAVRDMQKEAPVAAVRIAKTKGSSVNQWREQESHVVREAKRTELVQRALARERFRPERYMELCQKALSEI</sequence>
<organism evidence="2 3">
    <name type="scientific">Pseudovirgaria hyperparasitica</name>
    <dbReference type="NCBI Taxonomy" id="470096"/>
    <lineage>
        <taxon>Eukaryota</taxon>
        <taxon>Fungi</taxon>
        <taxon>Dikarya</taxon>
        <taxon>Ascomycota</taxon>
        <taxon>Pezizomycotina</taxon>
        <taxon>Dothideomycetes</taxon>
        <taxon>Dothideomycetes incertae sedis</taxon>
        <taxon>Acrospermales</taxon>
        <taxon>Acrospermaceae</taxon>
        <taxon>Pseudovirgaria</taxon>
    </lineage>
</organism>
<feature type="compositionally biased region" description="Low complexity" evidence="1">
    <location>
        <begin position="323"/>
        <end position="342"/>
    </location>
</feature>
<feature type="region of interest" description="Disordered" evidence="1">
    <location>
        <begin position="258"/>
        <end position="350"/>
    </location>
</feature>
<feature type="compositionally biased region" description="Pro residues" evidence="1">
    <location>
        <begin position="311"/>
        <end position="322"/>
    </location>
</feature>
<dbReference type="RefSeq" id="XP_033595654.1">
    <property type="nucleotide sequence ID" value="XM_033748576.1"/>
</dbReference>
<dbReference type="EMBL" id="ML996585">
    <property type="protein sequence ID" value="KAF2753203.1"/>
    <property type="molecule type" value="Genomic_DNA"/>
</dbReference>
<evidence type="ECO:0000313" key="2">
    <source>
        <dbReference type="EMBL" id="KAF2753203.1"/>
    </source>
</evidence>
<evidence type="ECO:0000313" key="3">
    <source>
        <dbReference type="Proteomes" id="UP000799437"/>
    </source>
</evidence>
<dbReference type="AlphaFoldDB" id="A0A6A6VSK8"/>
<keyword evidence="3" id="KW-1185">Reference proteome</keyword>
<dbReference type="OrthoDB" id="3641178at2759"/>
<feature type="region of interest" description="Disordered" evidence="1">
    <location>
        <begin position="120"/>
        <end position="153"/>
    </location>
</feature>
<dbReference type="Proteomes" id="UP000799437">
    <property type="component" value="Unassembled WGS sequence"/>
</dbReference>
<protein>
    <submittedName>
        <fullName evidence="2">Uncharacterized protein</fullName>
    </submittedName>
</protein>
<gene>
    <name evidence="2" type="ORF">EJ05DRAFT_515037</name>
</gene>
<proteinExistence type="predicted"/>
<feature type="compositionally biased region" description="Acidic residues" evidence="1">
    <location>
        <begin position="131"/>
        <end position="142"/>
    </location>
</feature>